<name>A0A4P6WZU1_HYDPS</name>
<gene>
    <name evidence="2" type="ORF">HPF_09620</name>
</gene>
<feature type="transmembrane region" description="Helical" evidence="1">
    <location>
        <begin position="85"/>
        <end position="103"/>
    </location>
</feature>
<dbReference type="AlphaFoldDB" id="A0A4P6WZU1"/>
<dbReference type="KEGG" id="hpse:HPF_09620"/>
<keyword evidence="1" id="KW-1133">Transmembrane helix</keyword>
<organism evidence="2 3">
    <name type="scientific">Hydrogenophaga pseudoflava</name>
    <name type="common">Pseudomonas carboxydoflava</name>
    <dbReference type="NCBI Taxonomy" id="47421"/>
    <lineage>
        <taxon>Bacteria</taxon>
        <taxon>Pseudomonadati</taxon>
        <taxon>Pseudomonadota</taxon>
        <taxon>Betaproteobacteria</taxon>
        <taxon>Burkholderiales</taxon>
        <taxon>Comamonadaceae</taxon>
        <taxon>Hydrogenophaga</taxon>
    </lineage>
</organism>
<dbReference type="Proteomes" id="UP000293912">
    <property type="component" value="Chromosome"/>
</dbReference>
<protein>
    <submittedName>
        <fullName evidence="2">Uncharacterized protein</fullName>
    </submittedName>
</protein>
<accession>A0A4P6WZU1</accession>
<keyword evidence="1" id="KW-0812">Transmembrane</keyword>
<evidence type="ECO:0000256" key="1">
    <source>
        <dbReference type="SAM" id="Phobius"/>
    </source>
</evidence>
<keyword evidence="1" id="KW-0472">Membrane</keyword>
<evidence type="ECO:0000313" key="2">
    <source>
        <dbReference type="EMBL" id="QBM27945.1"/>
    </source>
</evidence>
<proteinExistence type="predicted"/>
<dbReference type="RefSeq" id="WP_133156471.1">
    <property type="nucleotide sequence ID" value="NZ_CP037867.1"/>
</dbReference>
<sequence>MGFLHKNVCFSTVEDARQAACSGASAVWGSGSSVYTLECATSTFDTTSMTLCRRTDGGACETFAQDYPTFSPCDFEAGTVLAVDWMWAAFLLFVVLFAAKRLIAIFSGSDDK</sequence>
<keyword evidence="3" id="KW-1185">Reference proteome</keyword>
<dbReference type="EMBL" id="CP037867">
    <property type="protein sequence ID" value="QBM27945.1"/>
    <property type="molecule type" value="Genomic_DNA"/>
</dbReference>
<reference evidence="2 3" key="1">
    <citation type="submission" date="2019-03" db="EMBL/GenBank/DDBJ databases">
        <authorList>
            <person name="Sebastian G."/>
            <person name="Baumann P."/>
            <person name="Ruckert C."/>
            <person name="Kalinowski J."/>
            <person name="Nebel B."/>
            <person name="Takors R."/>
            <person name="Blombach B."/>
        </authorList>
    </citation>
    <scope>NUCLEOTIDE SEQUENCE [LARGE SCALE GENOMIC DNA]</scope>
    <source>
        <strain evidence="2 3">DSM 1084</strain>
    </source>
</reference>
<evidence type="ECO:0000313" key="3">
    <source>
        <dbReference type="Proteomes" id="UP000293912"/>
    </source>
</evidence>